<sequence>MSDTQTKRKKFAVIAVIEAALIVQVIATVVADPTRTRIMASLVELVIITAALAVSWWVILHRK</sequence>
<gene>
    <name evidence="2" type="ORF">Afe05nite_50500</name>
</gene>
<feature type="transmembrane region" description="Helical" evidence="1">
    <location>
        <begin position="12"/>
        <end position="31"/>
    </location>
</feature>
<reference evidence="2" key="1">
    <citation type="submission" date="2021-01" db="EMBL/GenBank/DDBJ databases">
        <title>Whole genome shotgun sequence of Actinoplanes ferrugineus NBRC 15555.</title>
        <authorList>
            <person name="Komaki H."/>
            <person name="Tamura T."/>
        </authorList>
    </citation>
    <scope>NUCLEOTIDE SEQUENCE</scope>
    <source>
        <strain evidence="2">NBRC 15555</strain>
    </source>
</reference>
<evidence type="ECO:0000313" key="2">
    <source>
        <dbReference type="EMBL" id="GIE13210.1"/>
    </source>
</evidence>
<keyword evidence="1" id="KW-0812">Transmembrane</keyword>
<keyword evidence="1" id="KW-1133">Transmembrane helix</keyword>
<dbReference type="AlphaFoldDB" id="A0A919J2A6"/>
<dbReference type="Proteomes" id="UP000598174">
    <property type="component" value="Unassembled WGS sequence"/>
</dbReference>
<protein>
    <submittedName>
        <fullName evidence="2">Uncharacterized protein</fullName>
    </submittedName>
</protein>
<evidence type="ECO:0000313" key="3">
    <source>
        <dbReference type="Proteomes" id="UP000598174"/>
    </source>
</evidence>
<comment type="caution">
    <text evidence="2">The sequence shown here is derived from an EMBL/GenBank/DDBJ whole genome shotgun (WGS) entry which is preliminary data.</text>
</comment>
<keyword evidence="1" id="KW-0472">Membrane</keyword>
<organism evidence="2 3">
    <name type="scientific">Paractinoplanes ferrugineus</name>
    <dbReference type="NCBI Taxonomy" id="113564"/>
    <lineage>
        <taxon>Bacteria</taxon>
        <taxon>Bacillati</taxon>
        <taxon>Actinomycetota</taxon>
        <taxon>Actinomycetes</taxon>
        <taxon>Micromonosporales</taxon>
        <taxon>Micromonosporaceae</taxon>
        <taxon>Paractinoplanes</taxon>
    </lineage>
</organism>
<feature type="transmembrane region" description="Helical" evidence="1">
    <location>
        <begin position="37"/>
        <end position="60"/>
    </location>
</feature>
<evidence type="ECO:0000256" key="1">
    <source>
        <dbReference type="SAM" id="Phobius"/>
    </source>
</evidence>
<proteinExistence type="predicted"/>
<dbReference type="EMBL" id="BOMM01000047">
    <property type="protein sequence ID" value="GIE13210.1"/>
    <property type="molecule type" value="Genomic_DNA"/>
</dbReference>
<accession>A0A919J2A6</accession>
<name>A0A919J2A6_9ACTN</name>
<keyword evidence="3" id="KW-1185">Reference proteome</keyword>